<dbReference type="Proteomes" id="UP000018936">
    <property type="component" value="Unassembled WGS sequence"/>
</dbReference>
<gene>
    <name evidence="1" type="ORF">L345_06179</name>
</gene>
<accession>V8P2I8</accession>
<dbReference type="AlphaFoldDB" id="V8P2I8"/>
<feature type="non-terminal residue" evidence="1">
    <location>
        <position position="1"/>
    </location>
</feature>
<dbReference type="EMBL" id="AZIM01001118">
    <property type="protein sequence ID" value="ETE68032.1"/>
    <property type="molecule type" value="Genomic_DNA"/>
</dbReference>
<sequence length="133" mass="14743">MQLPLETMQKFQLAQNMAILLINTPMKLCMDRGLDISAIVYSKLAGRSLEIHILCWGSPPLEHSKAEVLNSQATSHYWAAAHLELCCIPAICTMEMCALARIPAPHMEPFPVSPPHLQTAKLERLGTAALRQN</sequence>
<evidence type="ECO:0000313" key="2">
    <source>
        <dbReference type="Proteomes" id="UP000018936"/>
    </source>
</evidence>
<keyword evidence="2" id="KW-1185">Reference proteome</keyword>
<reference evidence="1 2" key="1">
    <citation type="journal article" date="2013" name="Proc. Natl. Acad. Sci. U.S.A.">
        <title>The king cobra genome reveals dynamic gene evolution and adaptation in the snake venom system.</title>
        <authorList>
            <person name="Vonk F.J."/>
            <person name="Casewell N.R."/>
            <person name="Henkel C.V."/>
            <person name="Heimberg A.M."/>
            <person name="Jansen H.J."/>
            <person name="McCleary R.J."/>
            <person name="Kerkkamp H.M."/>
            <person name="Vos R.A."/>
            <person name="Guerreiro I."/>
            <person name="Calvete J.J."/>
            <person name="Wuster W."/>
            <person name="Woods A.E."/>
            <person name="Logan J.M."/>
            <person name="Harrison R.A."/>
            <person name="Castoe T.A."/>
            <person name="de Koning A.P."/>
            <person name="Pollock D.D."/>
            <person name="Yandell M."/>
            <person name="Calderon D."/>
            <person name="Renjifo C."/>
            <person name="Currier R.B."/>
            <person name="Salgado D."/>
            <person name="Pla D."/>
            <person name="Sanz L."/>
            <person name="Hyder A.S."/>
            <person name="Ribeiro J.M."/>
            <person name="Arntzen J.W."/>
            <person name="van den Thillart G.E."/>
            <person name="Boetzer M."/>
            <person name="Pirovano W."/>
            <person name="Dirks R.P."/>
            <person name="Spaink H.P."/>
            <person name="Duboule D."/>
            <person name="McGlinn E."/>
            <person name="Kini R.M."/>
            <person name="Richardson M.K."/>
        </authorList>
    </citation>
    <scope>NUCLEOTIDE SEQUENCE</scope>
    <source>
        <tissue evidence="1">Blood</tissue>
    </source>
</reference>
<protein>
    <submittedName>
        <fullName evidence="1">Uncharacterized protein</fullName>
    </submittedName>
</protein>
<evidence type="ECO:0000313" key="1">
    <source>
        <dbReference type="EMBL" id="ETE68032.1"/>
    </source>
</evidence>
<organism evidence="1 2">
    <name type="scientific">Ophiophagus hannah</name>
    <name type="common">King cobra</name>
    <name type="synonym">Naja hannah</name>
    <dbReference type="NCBI Taxonomy" id="8665"/>
    <lineage>
        <taxon>Eukaryota</taxon>
        <taxon>Metazoa</taxon>
        <taxon>Chordata</taxon>
        <taxon>Craniata</taxon>
        <taxon>Vertebrata</taxon>
        <taxon>Euteleostomi</taxon>
        <taxon>Lepidosauria</taxon>
        <taxon>Squamata</taxon>
        <taxon>Bifurcata</taxon>
        <taxon>Unidentata</taxon>
        <taxon>Episquamata</taxon>
        <taxon>Toxicofera</taxon>
        <taxon>Serpentes</taxon>
        <taxon>Colubroidea</taxon>
        <taxon>Elapidae</taxon>
        <taxon>Elapinae</taxon>
        <taxon>Ophiophagus</taxon>
    </lineage>
</organism>
<name>V8P2I8_OPHHA</name>
<comment type="caution">
    <text evidence="1">The sequence shown here is derived from an EMBL/GenBank/DDBJ whole genome shotgun (WGS) entry which is preliminary data.</text>
</comment>
<proteinExistence type="predicted"/>